<reference evidence="4 5" key="1">
    <citation type="submission" date="2020-08" db="EMBL/GenBank/DDBJ databases">
        <title>Genomic Encyclopedia of Type Strains, Phase IV (KMG-V): Genome sequencing to study the core and pangenomes of soil and plant-associated prokaryotes.</title>
        <authorList>
            <person name="Whitman W."/>
        </authorList>
    </citation>
    <scope>NUCLEOTIDE SEQUENCE [LARGE SCALE GENOMIC DNA]</scope>
    <source>
        <strain evidence="2 5">SEMIA 471</strain>
        <strain evidence="3 4">SEMIA 489</strain>
    </source>
</reference>
<name>A0A7W6ZM22_RHIET</name>
<comment type="caution">
    <text evidence="3">The sequence shown here is derived from an EMBL/GenBank/DDBJ whole genome shotgun (WGS) entry which is preliminary data.</text>
</comment>
<evidence type="ECO:0000313" key="4">
    <source>
        <dbReference type="Proteomes" id="UP000523431"/>
    </source>
</evidence>
<gene>
    <name evidence="2" type="ORF">GGE46_005403</name>
    <name evidence="3" type="ORF">GGE57_005400</name>
</gene>
<sequence length="69" mass="7386">MTKVTDGINQRPKDETIAQTGSGVPDGSGAPIDASDEEITGIRNKIGAVEREEKEDLERQLARPKHGTA</sequence>
<evidence type="ECO:0000256" key="1">
    <source>
        <dbReference type="SAM" id="MobiDB-lite"/>
    </source>
</evidence>
<evidence type="ECO:0000313" key="3">
    <source>
        <dbReference type="EMBL" id="MBB4538616.1"/>
    </source>
</evidence>
<organism evidence="3 4">
    <name type="scientific">Rhizobium etli</name>
    <dbReference type="NCBI Taxonomy" id="29449"/>
    <lineage>
        <taxon>Bacteria</taxon>
        <taxon>Pseudomonadati</taxon>
        <taxon>Pseudomonadota</taxon>
        <taxon>Alphaproteobacteria</taxon>
        <taxon>Hyphomicrobiales</taxon>
        <taxon>Rhizobiaceae</taxon>
        <taxon>Rhizobium/Agrobacterium group</taxon>
        <taxon>Rhizobium</taxon>
    </lineage>
</organism>
<evidence type="ECO:0000313" key="5">
    <source>
        <dbReference type="Proteomes" id="UP000557344"/>
    </source>
</evidence>
<dbReference type="Proteomes" id="UP000557344">
    <property type="component" value="Unassembled WGS sequence"/>
</dbReference>
<accession>A0A7W6ZM22</accession>
<dbReference type="EMBL" id="JACIHU010000015">
    <property type="protein sequence ID" value="MBB4482787.1"/>
    <property type="molecule type" value="Genomic_DNA"/>
</dbReference>
<protein>
    <submittedName>
        <fullName evidence="3">Uncharacterized protein</fullName>
    </submittedName>
</protein>
<dbReference type="Proteomes" id="UP000523431">
    <property type="component" value="Unassembled WGS sequence"/>
</dbReference>
<feature type="region of interest" description="Disordered" evidence="1">
    <location>
        <begin position="1"/>
        <end position="69"/>
    </location>
</feature>
<feature type="compositionally biased region" description="Basic and acidic residues" evidence="1">
    <location>
        <begin position="48"/>
        <end position="61"/>
    </location>
</feature>
<evidence type="ECO:0000313" key="2">
    <source>
        <dbReference type="EMBL" id="MBB4482787.1"/>
    </source>
</evidence>
<dbReference type="RefSeq" id="WP_183844209.1">
    <property type="nucleotide sequence ID" value="NZ_JACIHU010000015.1"/>
</dbReference>
<dbReference type="EMBL" id="JACIID010000015">
    <property type="protein sequence ID" value="MBB4538616.1"/>
    <property type="molecule type" value="Genomic_DNA"/>
</dbReference>
<dbReference type="AlphaFoldDB" id="A0A7W6ZM22"/>
<proteinExistence type="predicted"/>